<sequence length="91" mass="10396">MQNVKKNKTVSTRVTQNINDRAKANLAKMGLTVSEYIRLSLVKAANNEVKLVSFLDTPEAHQAKYEDQHQMAETIGNIDDFEKWTENLDED</sequence>
<dbReference type="Pfam" id="PF21983">
    <property type="entry name" value="NikA-like"/>
    <property type="match status" value="1"/>
</dbReference>
<evidence type="ECO:0000313" key="2">
    <source>
        <dbReference type="Proteomes" id="UP001596190"/>
    </source>
</evidence>
<keyword evidence="2" id="KW-1185">Reference proteome</keyword>
<accession>A0ABW1TAJ5</accession>
<evidence type="ECO:0000313" key="1">
    <source>
        <dbReference type="EMBL" id="MFC6254692.1"/>
    </source>
</evidence>
<dbReference type="InterPro" id="IPR013321">
    <property type="entry name" value="Arc_rbn_hlx_hlx"/>
</dbReference>
<dbReference type="RefSeq" id="WP_137631924.1">
    <property type="nucleotide sequence ID" value="NZ_BJDO01000093.1"/>
</dbReference>
<dbReference type="InterPro" id="IPR053842">
    <property type="entry name" value="NikA-like"/>
</dbReference>
<proteinExistence type="predicted"/>
<protein>
    <submittedName>
        <fullName evidence="1">Type II toxin-antitoxin system RelB/DinJ family antitoxin</fullName>
    </submittedName>
</protein>
<dbReference type="EMBL" id="JBHSSA010000078">
    <property type="protein sequence ID" value="MFC6254692.1"/>
    <property type="molecule type" value="Genomic_DNA"/>
</dbReference>
<comment type="caution">
    <text evidence="1">The sequence shown here is derived from an EMBL/GenBank/DDBJ whole genome shotgun (WGS) entry which is preliminary data.</text>
</comment>
<name>A0ABW1TAJ5_9LACO</name>
<reference evidence="2" key="1">
    <citation type="journal article" date="2019" name="Int. J. Syst. Evol. Microbiol.">
        <title>The Global Catalogue of Microorganisms (GCM) 10K type strain sequencing project: providing services to taxonomists for standard genome sequencing and annotation.</title>
        <authorList>
            <consortium name="The Broad Institute Genomics Platform"/>
            <consortium name="The Broad Institute Genome Sequencing Center for Infectious Disease"/>
            <person name="Wu L."/>
            <person name="Ma J."/>
        </authorList>
    </citation>
    <scope>NUCLEOTIDE SEQUENCE [LARGE SCALE GENOMIC DNA]</scope>
    <source>
        <strain evidence="2">CCM 8950</strain>
    </source>
</reference>
<dbReference type="Proteomes" id="UP001596190">
    <property type="component" value="Unassembled WGS sequence"/>
</dbReference>
<organism evidence="1 2">
    <name type="scientific">Secundilactobacillus hailunensis</name>
    <dbReference type="NCBI Taxonomy" id="2559923"/>
    <lineage>
        <taxon>Bacteria</taxon>
        <taxon>Bacillati</taxon>
        <taxon>Bacillota</taxon>
        <taxon>Bacilli</taxon>
        <taxon>Lactobacillales</taxon>
        <taxon>Lactobacillaceae</taxon>
        <taxon>Secundilactobacillus</taxon>
    </lineage>
</organism>
<gene>
    <name evidence="1" type="ORF">ACFP1H_08870</name>
</gene>
<dbReference type="Gene3D" id="1.10.1220.10">
    <property type="entry name" value="Met repressor-like"/>
    <property type="match status" value="1"/>
</dbReference>